<dbReference type="SUPFAM" id="SSF51261">
    <property type="entry name" value="Duplicated hybrid motif"/>
    <property type="match status" value="1"/>
</dbReference>
<reference evidence="2 3" key="1">
    <citation type="submission" date="2018-05" db="EMBL/GenBank/DDBJ databases">
        <title>Flavobacterium sp. strain IMCC34758, incomplete genome.</title>
        <authorList>
            <person name="Joung Y."/>
        </authorList>
    </citation>
    <scope>NUCLEOTIDE SEQUENCE [LARGE SCALE GENOMIC DNA]</scope>
    <source>
        <strain evidence="2 3">IMCC34758</strain>
    </source>
</reference>
<dbReference type="AlphaFoldDB" id="A0A2V4C3Z7"/>
<accession>A0A2V4C3Z7</accession>
<keyword evidence="3" id="KW-1185">Reference proteome</keyword>
<dbReference type="Proteomes" id="UP000247681">
    <property type="component" value="Unassembled WGS sequence"/>
</dbReference>
<dbReference type="CDD" id="cd00736">
    <property type="entry name" value="lambda_lys-like"/>
    <property type="match status" value="1"/>
</dbReference>
<dbReference type="InterPro" id="IPR016047">
    <property type="entry name" value="M23ase_b-sheet_dom"/>
</dbReference>
<dbReference type="InterPro" id="IPR050570">
    <property type="entry name" value="Cell_wall_metabolism_enzyme"/>
</dbReference>
<dbReference type="GO" id="GO:0004222">
    <property type="term" value="F:metalloendopeptidase activity"/>
    <property type="evidence" value="ECO:0007669"/>
    <property type="project" value="TreeGrafter"/>
</dbReference>
<dbReference type="Gene3D" id="1.10.530.10">
    <property type="match status" value="1"/>
</dbReference>
<feature type="domain" description="M23ase beta-sheet core" evidence="1">
    <location>
        <begin position="806"/>
        <end position="847"/>
    </location>
</feature>
<evidence type="ECO:0000313" key="2">
    <source>
        <dbReference type="EMBL" id="PXY46039.1"/>
    </source>
</evidence>
<protein>
    <recommendedName>
        <fullName evidence="1">M23ase beta-sheet core domain-containing protein</fullName>
    </recommendedName>
</protein>
<dbReference type="InterPro" id="IPR011055">
    <property type="entry name" value="Dup_hybrid_motif"/>
</dbReference>
<organism evidence="2 3">
    <name type="scientific">Flavobacterium hydrophilum</name>
    <dbReference type="NCBI Taxonomy" id="2211445"/>
    <lineage>
        <taxon>Bacteria</taxon>
        <taxon>Pseudomonadati</taxon>
        <taxon>Bacteroidota</taxon>
        <taxon>Flavobacteriia</taxon>
        <taxon>Flavobacteriales</taxon>
        <taxon>Flavobacteriaceae</taxon>
        <taxon>Flavobacterium</taxon>
    </lineage>
</organism>
<proteinExistence type="predicted"/>
<dbReference type="InterPro" id="IPR023346">
    <property type="entry name" value="Lysozyme-like_dom_sf"/>
</dbReference>
<evidence type="ECO:0000259" key="1">
    <source>
        <dbReference type="Pfam" id="PF01551"/>
    </source>
</evidence>
<dbReference type="Pfam" id="PF01551">
    <property type="entry name" value="Peptidase_M23"/>
    <property type="match status" value="2"/>
</dbReference>
<dbReference type="RefSeq" id="WP_110345054.1">
    <property type="nucleotide sequence ID" value="NZ_QJHL01000001.1"/>
</dbReference>
<dbReference type="CDD" id="cd12797">
    <property type="entry name" value="M23_peptidase"/>
    <property type="match status" value="1"/>
</dbReference>
<feature type="domain" description="M23ase beta-sheet core" evidence="1">
    <location>
        <begin position="872"/>
        <end position="926"/>
    </location>
</feature>
<dbReference type="Gene3D" id="2.70.70.10">
    <property type="entry name" value="Glucose Permease (Domain IIA)"/>
    <property type="match status" value="1"/>
</dbReference>
<gene>
    <name evidence="2" type="ORF">DMB68_02295</name>
</gene>
<dbReference type="SUPFAM" id="SSF53955">
    <property type="entry name" value="Lysozyme-like"/>
    <property type="match status" value="1"/>
</dbReference>
<dbReference type="PANTHER" id="PTHR21666">
    <property type="entry name" value="PEPTIDASE-RELATED"/>
    <property type="match status" value="1"/>
</dbReference>
<comment type="caution">
    <text evidence="2">The sequence shown here is derived from an EMBL/GenBank/DDBJ whole genome shotgun (WGS) entry which is preliminary data.</text>
</comment>
<dbReference type="EMBL" id="QJHL01000001">
    <property type="protein sequence ID" value="PXY46039.1"/>
    <property type="molecule type" value="Genomic_DNA"/>
</dbReference>
<name>A0A2V4C3Z7_9FLAO</name>
<evidence type="ECO:0000313" key="3">
    <source>
        <dbReference type="Proteomes" id="UP000247681"/>
    </source>
</evidence>
<sequence>MAKGVKKIKWVGSGGVLGNHSLEDTILCVRPNEEAPFVVGEWYNETPEEDKRRDITWLWMDQKRRTIFKRTIKPAGIPYGVNLPKKLCGNYAFYLEASLYGGHDHRKTGLHVYGKCDEKIISSSWSKKENAADHSAISYGDDLFITLEAEGINGNSLTLQLYSARKTDKALETVRTKCVDGRIKATFKTMSCYWGFPGLPDDVEIFYIKVIDIKEDYIKNASGNDKILSFNIIKTNSIITIPVFEVPTNTAPLTIDTTPVEEIERTEGIVTVYFAKEEFTKETTEVDGQHEYKFANPNIKYDKNKIAAIIKSKVDSLVKADKKYAKLDDVKNALVEESYEKDSTITFNLCKLGVEYKKINSAPLEEEVYVVAKTFLLDGKEVSITIKEKEAIVVDADAAVPVLEAKEDGAELTTLKATVENDIAKVKVKLRPKADEDLKVWKEKLLKGKKEEAYTYTFKSEETTITDENKKQFAAIILKNAKEGKQGNTKIAAGKTAFVDDVEKALENKTYKGGDPITFDTYKTQAENLWLKAECQGDTVKHEGEFLKRDGEYFVIGKKCECEERVRAFLRTLRVGEGTGELIKSRDKKTNEIIYIPHDFDKGYTTAFNNNFITDLSDHPRINYGGSSAAGAYQVMPDTWDDLQFIKKKAQYNIDSFSKENQDKFSVLLMKHHPGCSDLLTLLLNGQTENSIRGRASRIWASLPEKGDNSRYLFKGEPQPVTPMKTVLEHYAKFLKEELEGESPLYLKKGFLNDFNIKCNCGNESGGNSDWHDPIDNPEITLYNYYGTYNPAGSSFGKVRNGGTKNHQGLDIFAPSGTPVKACLDGTIVIAEYDGNWGNLIVIEVNKEDLDNAKRNYTLEYEGEIEKGTNYSSSNQRFLRYAHLSEMSVTVNQKVTAGQVIGKSGKTGNAEDQNVRARHLHFDIANIKDAGKGTGERENPAFYVRLLPANDEKQKNNKD</sequence>
<dbReference type="OrthoDB" id="961266at2"/>
<dbReference type="PANTHER" id="PTHR21666:SF270">
    <property type="entry name" value="MUREIN HYDROLASE ACTIVATOR ENVC"/>
    <property type="match status" value="1"/>
</dbReference>